<feature type="transmembrane region" description="Helical" evidence="6">
    <location>
        <begin position="6"/>
        <end position="33"/>
    </location>
</feature>
<feature type="transmembrane region" description="Helical" evidence="6">
    <location>
        <begin position="302"/>
        <end position="323"/>
    </location>
</feature>
<accession>A0A6J6L2N2</accession>
<feature type="transmembrane region" description="Helical" evidence="6">
    <location>
        <begin position="335"/>
        <end position="354"/>
    </location>
</feature>
<dbReference type="Pfam" id="PF00535">
    <property type="entry name" value="Glycos_transf_2"/>
    <property type="match status" value="1"/>
</dbReference>
<feature type="transmembrane region" description="Helical" evidence="6">
    <location>
        <begin position="273"/>
        <end position="296"/>
    </location>
</feature>
<keyword evidence="2" id="KW-1003">Cell membrane</keyword>
<dbReference type="PANTHER" id="PTHR43646">
    <property type="entry name" value="GLYCOSYLTRANSFERASE"/>
    <property type="match status" value="1"/>
</dbReference>
<dbReference type="GO" id="GO:0016757">
    <property type="term" value="F:glycosyltransferase activity"/>
    <property type="evidence" value="ECO:0007669"/>
    <property type="project" value="UniProtKB-KW"/>
</dbReference>
<keyword evidence="3" id="KW-0328">Glycosyltransferase</keyword>
<protein>
    <submittedName>
        <fullName evidence="8">Unannotated protein</fullName>
    </submittedName>
</protein>
<comment type="subcellular location">
    <subcellularLocation>
        <location evidence="1">Cell membrane</location>
    </subcellularLocation>
</comment>
<dbReference type="InterPro" id="IPR029044">
    <property type="entry name" value="Nucleotide-diphossugar_trans"/>
</dbReference>
<evidence type="ECO:0000256" key="4">
    <source>
        <dbReference type="ARBA" id="ARBA00022679"/>
    </source>
</evidence>
<feature type="domain" description="Glycosyltransferase 2-like" evidence="7">
    <location>
        <begin position="46"/>
        <end position="162"/>
    </location>
</feature>
<dbReference type="Gene3D" id="3.90.550.10">
    <property type="entry name" value="Spore Coat Polysaccharide Biosynthesis Protein SpsA, Chain A"/>
    <property type="match status" value="1"/>
</dbReference>
<evidence type="ECO:0000256" key="5">
    <source>
        <dbReference type="ARBA" id="ARBA00023136"/>
    </source>
</evidence>
<keyword evidence="5 6" id="KW-0472">Membrane</keyword>
<evidence type="ECO:0000256" key="3">
    <source>
        <dbReference type="ARBA" id="ARBA00022676"/>
    </source>
</evidence>
<keyword evidence="4" id="KW-0808">Transferase</keyword>
<keyword evidence="6" id="KW-0812">Transmembrane</keyword>
<dbReference type="GO" id="GO:0005886">
    <property type="term" value="C:plasma membrane"/>
    <property type="evidence" value="ECO:0007669"/>
    <property type="project" value="UniProtKB-SubCell"/>
</dbReference>
<dbReference type="EMBL" id="CAEZWI010000088">
    <property type="protein sequence ID" value="CAB4655448.1"/>
    <property type="molecule type" value="Genomic_DNA"/>
</dbReference>
<evidence type="ECO:0000256" key="2">
    <source>
        <dbReference type="ARBA" id="ARBA00022475"/>
    </source>
</evidence>
<name>A0A6J6L2N2_9ZZZZ</name>
<reference evidence="8" key="1">
    <citation type="submission" date="2020-05" db="EMBL/GenBank/DDBJ databases">
        <authorList>
            <person name="Chiriac C."/>
            <person name="Salcher M."/>
            <person name="Ghai R."/>
            <person name="Kavagutti S V."/>
        </authorList>
    </citation>
    <scope>NUCLEOTIDE SEQUENCE</scope>
</reference>
<proteinExistence type="predicted"/>
<organism evidence="8">
    <name type="scientific">freshwater metagenome</name>
    <dbReference type="NCBI Taxonomy" id="449393"/>
    <lineage>
        <taxon>unclassified sequences</taxon>
        <taxon>metagenomes</taxon>
        <taxon>ecological metagenomes</taxon>
    </lineage>
</organism>
<dbReference type="PANTHER" id="PTHR43646:SF2">
    <property type="entry name" value="GLYCOSYLTRANSFERASE 2-LIKE DOMAIN-CONTAINING PROTEIN"/>
    <property type="match status" value="1"/>
</dbReference>
<evidence type="ECO:0000256" key="6">
    <source>
        <dbReference type="SAM" id="Phobius"/>
    </source>
</evidence>
<evidence type="ECO:0000313" key="8">
    <source>
        <dbReference type="EMBL" id="CAB4655448.1"/>
    </source>
</evidence>
<gene>
    <name evidence="8" type="ORF">UFOPK2237_00759</name>
</gene>
<dbReference type="SUPFAM" id="SSF53448">
    <property type="entry name" value="Nucleotide-diphospho-sugar transferases"/>
    <property type="match status" value="1"/>
</dbReference>
<keyword evidence="6" id="KW-1133">Transmembrane helix</keyword>
<dbReference type="AlphaFoldDB" id="A0A6J6L2N2"/>
<evidence type="ECO:0000259" key="7">
    <source>
        <dbReference type="Pfam" id="PF00535"/>
    </source>
</evidence>
<evidence type="ECO:0000256" key="1">
    <source>
        <dbReference type="ARBA" id="ARBA00004236"/>
    </source>
</evidence>
<sequence>MVVDAMATTLIIVAVGISLLLTVNSVINHFALIRPKPARIASRVAILIPARNEESSITFAVQSVLNQELLDQFEVVVLNDGSTDATAEKLSALTHPKLRVINGESELPQSWLGKNWACHRLSESVDADFLVFIDSDVTLEPLAVASAINALTENNLHLVSPYPRQLAPTLLARIVQPLLQWSWLTTVPLRTTRLSLRPSLAVANGQFLVCRADSYAASGGHKEIKSEVLDDIELLRSFYRNGFTGCVIDGSDIATCKMYETNQDLISGYAKSLWNAFGGPIGSLFVNTFFLFVYIFPLTGLFTGQMPLALLGLISGIAGRLVSAKTSSGRLIPDSLLHPISILAFSLLNLVSWWRHLMGTNTWKSRDLK</sequence>
<dbReference type="InterPro" id="IPR001173">
    <property type="entry name" value="Glyco_trans_2-like"/>
</dbReference>